<keyword evidence="1" id="KW-0812">Transmembrane</keyword>
<keyword evidence="1" id="KW-0472">Membrane</keyword>
<accession>X0XBS4</accession>
<feature type="non-terminal residue" evidence="2">
    <location>
        <position position="1"/>
    </location>
</feature>
<sequence length="253" mass="28698">LLGRIRRLVGKDAAEKNSFSWVPAATVILLIIALAIPATITLTARAQGKPEGLGGVVIKGIRANRDKFECGYLAWSSKRINNHFADSDRPATELAGQYELWWDGKKMATKYVRDQVYKDPEGRYRVEEQQGGTSYDGGVLSWKPDFHSDNWLGPEVTRWRGLGSQDWLIQQDSKQEGISNDWSVVDDNGVKLIRVMTRNMNEKSIDYEAYSIRDYDPSKGYGLVNEEWYNPNGSQRLKHTVKMLEVIPGGWFP</sequence>
<comment type="caution">
    <text evidence="2">The sequence shown here is derived from an EMBL/GenBank/DDBJ whole genome shotgun (WGS) entry which is preliminary data.</text>
</comment>
<proteinExistence type="predicted"/>
<organism evidence="2">
    <name type="scientific">marine sediment metagenome</name>
    <dbReference type="NCBI Taxonomy" id="412755"/>
    <lineage>
        <taxon>unclassified sequences</taxon>
        <taxon>metagenomes</taxon>
        <taxon>ecological metagenomes</taxon>
    </lineage>
</organism>
<dbReference type="EMBL" id="BARS01041610">
    <property type="protein sequence ID" value="GAG34108.1"/>
    <property type="molecule type" value="Genomic_DNA"/>
</dbReference>
<feature type="non-terminal residue" evidence="2">
    <location>
        <position position="253"/>
    </location>
</feature>
<dbReference type="AlphaFoldDB" id="X0XBS4"/>
<feature type="transmembrane region" description="Helical" evidence="1">
    <location>
        <begin position="21"/>
        <end position="40"/>
    </location>
</feature>
<protein>
    <submittedName>
        <fullName evidence="2">Uncharacterized protein</fullName>
    </submittedName>
</protein>
<evidence type="ECO:0000313" key="2">
    <source>
        <dbReference type="EMBL" id="GAG34108.1"/>
    </source>
</evidence>
<gene>
    <name evidence="2" type="ORF">S01H1_63258</name>
</gene>
<keyword evidence="1" id="KW-1133">Transmembrane helix</keyword>
<reference evidence="2" key="1">
    <citation type="journal article" date="2014" name="Front. Microbiol.">
        <title>High frequency of phylogenetically diverse reductive dehalogenase-homologous genes in deep subseafloor sedimentary metagenomes.</title>
        <authorList>
            <person name="Kawai M."/>
            <person name="Futagami T."/>
            <person name="Toyoda A."/>
            <person name="Takaki Y."/>
            <person name="Nishi S."/>
            <person name="Hori S."/>
            <person name="Arai W."/>
            <person name="Tsubouchi T."/>
            <person name="Morono Y."/>
            <person name="Uchiyama I."/>
            <person name="Ito T."/>
            <person name="Fujiyama A."/>
            <person name="Inagaki F."/>
            <person name="Takami H."/>
        </authorList>
    </citation>
    <scope>NUCLEOTIDE SEQUENCE</scope>
    <source>
        <strain evidence="2">Expedition CK06-06</strain>
    </source>
</reference>
<name>X0XBS4_9ZZZZ</name>
<evidence type="ECO:0000256" key="1">
    <source>
        <dbReference type="SAM" id="Phobius"/>
    </source>
</evidence>